<dbReference type="AlphaFoldDB" id="A0A6C0JKX7"/>
<reference evidence="1" key="1">
    <citation type="journal article" date="2020" name="Nature">
        <title>Giant virus diversity and host interactions through global metagenomics.</title>
        <authorList>
            <person name="Schulz F."/>
            <person name="Roux S."/>
            <person name="Paez-Espino D."/>
            <person name="Jungbluth S."/>
            <person name="Walsh D.A."/>
            <person name="Denef V.J."/>
            <person name="McMahon K.D."/>
            <person name="Konstantinidis K.T."/>
            <person name="Eloe-Fadrosh E.A."/>
            <person name="Kyrpides N.C."/>
            <person name="Woyke T."/>
        </authorList>
    </citation>
    <scope>NUCLEOTIDE SEQUENCE</scope>
    <source>
        <strain evidence="1">GVMAG-M-3300027747-57</strain>
    </source>
</reference>
<dbReference type="EMBL" id="MN740431">
    <property type="protein sequence ID" value="QHU06312.1"/>
    <property type="molecule type" value="Genomic_DNA"/>
</dbReference>
<accession>A0A6C0JKX7</accession>
<organism evidence="1">
    <name type="scientific">viral metagenome</name>
    <dbReference type="NCBI Taxonomy" id="1070528"/>
    <lineage>
        <taxon>unclassified sequences</taxon>
        <taxon>metagenomes</taxon>
        <taxon>organismal metagenomes</taxon>
    </lineage>
</organism>
<sequence length="160" mass="19078">MNKTIWISNIILSMREFQEKNCIKKQCVTNAQYLYDCIKQNTNNNVKVKAILAFSENAETDTAIYVAGHLVVVLDDELIIDPSYDIFCLKNKSYFYNIKDFIDYFDDKDMLKTKFDIKKIIREHIRFTKFAEQINNDECIITNRKFYDEQADYIEKLYSK</sequence>
<protein>
    <submittedName>
        <fullName evidence="1">Uncharacterized protein</fullName>
    </submittedName>
</protein>
<evidence type="ECO:0000313" key="1">
    <source>
        <dbReference type="EMBL" id="QHU06312.1"/>
    </source>
</evidence>
<name>A0A6C0JKX7_9ZZZZ</name>
<proteinExistence type="predicted"/>